<dbReference type="GO" id="GO:0016491">
    <property type="term" value="F:oxidoreductase activity"/>
    <property type="evidence" value="ECO:0007669"/>
    <property type="project" value="InterPro"/>
</dbReference>
<dbReference type="EMBL" id="WAIE01000001">
    <property type="protein sequence ID" value="KAB1443128.1"/>
    <property type="molecule type" value="Genomic_DNA"/>
</dbReference>
<dbReference type="NCBIfam" id="TIGR03315">
    <property type="entry name" value="Se_ygfK"/>
    <property type="match status" value="1"/>
</dbReference>
<dbReference type="PROSITE" id="PS00198">
    <property type="entry name" value="4FE4S_FER_1"/>
    <property type="match status" value="1"/>
</dbReference>
<evidence type="ECO:0000313" key="5">
    <source>
        <dbReference type="EMBL" id="KAB1443128.1"/>
    </source>
</evidence>
<dbReference type="PANTHER" id="PTHR42783:SF3">
    <property type="entry name" value="GLUTAMATE SYNTHASE [NADPH] SMALL CHAIN-RELATED"/>
    <property type="match status" value="1"/>
</dbReference>
<accession>A0A6N6N5V4</accession>
<gene>
    <name evidence="5" type="primary">ygfK</name>
    <name evidence="5" type="ORF">F8A88_02360</name>
</gene>
<name>A0A6N6N5V4_9BACT</name>
<dbReference type="InterPro" id="IPR028261">
    <property type="entry name" value="DPD_II"/>
</dbReference>
<keyword evidence="6" id="KW-1185">Reference proteome</keyword>
<dbReference type="GO" id="GO:0046872">
    <property type="term" value="F:metal ion binding"/>
    <property type="evidence" value="ECO:0007669"/>
    <property type="project" value="UniProtKB-KW"/>
</dbReference>
<dbReference type="Gene3D" id="3.50.50.60">
    <property type="entry name" value="FAD/NAD(P)-binding domain"/>
    <property type="match status" value="1"/>
</dbReference>
<dbReference type="Proteomes" id="UP000438699">
    <property type="component" value="Unassembled WGS sequence"/>
</dbReference>
<reference evidence="5 6" key="1">
    <citation type="journal article" date="2017" name="Int. J. Syst. Evol. Microbiol.">
        <title>Desulfovibrio senegalensis sp. nov., a mesophilic sulfate reducer isolated from marine sediment.</title>
        <authorList>
            <person name="Thioye A."/>
            <person name="Gam Z.B.A."/>
            <person name="Mbengue M."/>
            <person name="Cayol J.L."/>
            <person name="Joseph-Bartoli M."/>
            <person name="Toure-Kane C."/>
            <person name="Labat M."/>
        </authorList>
    </citation>
    <scope>NUCLEOTIDE SEQUENCE [LARGE SCALE GENOMIC DNA]</scope>
    <source>
        <strain evidence="5 6">DSM 101509</strain>
    </source>
</reference>
<dbReference type="Pfam" id="PF14691">
    <property type="entry name" value="Fer4_20"/>
    <property type="match status" value="1"/>
</dbReference>
<dbReference type="SUPFAM" id="SSF51971">
    <property type="entry name" value="Nucleotide-binding domain"/>
    <property type="match status" value="2"/>
</dbReference>
<organism evidence="5 6">
    <name type="scientific">Pseudodesulfovibrio senegalensis</name>
    <dbReference type="NCBI Taxonomy" id="1721087"/>
    <lineage>
        <taxon>Bacteria</taxon>
        <taxon>Pseudomonadati</taxon>
        <taxon>Thermodesulfobacteriota</taxon>
        <taxon>Desulfovibrionia</taxon>
        <taxon>Desulfovibrionales</taxon>
        <taxon>Desulfovibrionaceae</taxon>
    </lineage>
</organism>
<dbReference type="SUPFAM" id="SSF51395">
    <property type="entry name" value="FMN-linked oxidoreductases"/>
    <property type="match status" value="1"/>
</dbReference>
<keyword evidence="3" id="KW-0411">Iron-sulfur</keyword>
<evidence type="ECO:0000313" key="6">
    <source>
        <dbReference type="Proteomes" id="UP000438699"/>
    </source>
</evidence>
<evidence type="ECO:0000256" key="2">
    <source>
        <dbReference type="ARBA" id="ARBA00023004"/>
    </source>
</evidence>
<dbReference type="InterPro" id="IPR036188">
    <property type="entry name" value="FAD/NAD-bd_sf"/>
</dbReference>
<protein>
    <submittedName>
        <fullName evidence="5">Putative selenate reductase subunit YgfK</fullName>
    </submittedName>
</protein>
<dbReference type="GO" id="GO:0051536">
    <property type="term" value="F:iron-sulfur cluster binding"/>
    <property type="evidence" value="ECO:0007669"/>
    <property type="project" value="UniProtKB-KW"/>
</dbReference>
<proteinExistence type="predicted"/>
<evidence type="ECO:0000259" key="4">
    <source>
        <dbReference type="PROSITE" id="PS51379"/>
    </source>
</evidence>
<dbReference type="Gene3D" id="3.40.50.720">
    <property type="entry name" value="NAD(P)-binding Rossmann-like Domain"/>
    <property type="match status" value="1"/>
</dbReference>
<dbReference type="InterPro" id="IPR017900">
    <property type="entry name" value="4Fe4S_Fe_S_CS"/>
</dbReference>
<dbReference type="PRINTS" id="PR00419">
    <property type="entry name" value="ADXRDTASE"/>
</dbReference>
<dbReference type="InterPro" id="IPR009051">
    <property type="entry name" value="Helical_ferredxn"/>
</dbReference>
<dbReference type="PANTHER" id="PTHR42783">
    <property type="entry name" value="GLUTAMATE SYNTHASE [NADPH] SMALL CHAIN"/>
    <property type="match status" value="1"/>
</dbReference>
<dbReference type="InterPro" id="IPR023753">
    <property type="entry name" value="FAD/NAD-binding_dom"/>
</dbReference>
<dbReference type="RefSeq" id="WP_151149460.1">
    <property type="nucleotide sequence ID" value="NZ_WAIE01000001.1"/>
</dbReference>
<dbReference type="Gene3D" id="1.10.1060.10">
    <property type="entry name" value="Alpha-helical ferredoxin"/>
    <property type="match status" value="1"/>
</dbReference>
<sequence>MTTDRFHCASLEHMLQWILNDLENGEALGIPQALFLTPDTSDPFRMQRYGRLLETPLGVAAGPHTQMSQNIVAAWLCGARYIELKTIQVLDELDVTKPCIDMTDEGYNCEWSQELKLDQSFNEYLNAHVLMHVLSHRLGREYDPQNPGWIFNMSAGYNLEGILSPGVQRFFDRMEDCSEELGRKIDSIAALYPAVRELDIPARLSDNLTVSTMHGCPPDEVEKIGRYFIEDRGYHTTIKMNPTLLGPDRLRAILNDTLGFEITVPDEAFGHDLKYDQGVSIIKNLTGAAQAKGVEFGLKLTNTLETSNIDQNLPKNEGMVYMSGRALHPISINLAARLQKQFDGQLNISFSAGVDTVNIAGTLACGLRPVTVCSDLLKPGGYGRLSQYAETARTACTELGAKNLDELVTTRAGKKDMAQARMANLDAYAEAVLESGRYAKEEFPYTSIKTGRDLPTFDCAGAPCVTACSAGQDIPRYLDSVARGDYEEAYRTILATNPFPHVQGMVCDHLCQFKCTRMNYDSTLLIREVKRFVAEKCHGKVTMQPASANGKKVAVIGAGPTGLAAAYFLTLEGFEVAIYESKDFPGGMAADGIPAFRLDDGSLKKDIDFILSLGATLHTGQTIDAKAFETLTNENDFVYVAVGAQTGVRLNVPGAEAQGVLDQLGFLSDVRRSRPVELGSRVVVIGAGNSAMDAARTAKRLVGKDGEVSIVYRRTRAQMPADADEIAGAVEEGVNIVELAAPERIETKSGRVTALEAVRMELGEPDESGRRSPIPVEGSNYRIGTDSVIVAIGQRVELGFLPGGSLNVDMETMRTDMDRVFAGGDAARGASSLIKAIGDGRRAAESIMRECGQEQRTRLNACAPRNANLDALRIKQARKLYGPAMPEKDACDRLNFELFVDTLSEEDARAEANRCLQCDLICNICTTVCPNRANMAVPTMPMEYPLQRAETHDGQLEIRTLGMADIRQAYQVINIADYCNECGNCATFCPTSGAPYRDKPRLHLSAQSFAEAEKGYHFETPTLLRSKGEHGQSTLEDKGKTYVYEDDRVRAEFAKDSLTARKAELKNGATGADLGPASEMMVLHTLLADRAPFAVRF</sequence>
<dbReference type="OrthoDB" id="9810782at2"/>
<evidence type="ECO:0000256" key="1">
    <source>
        <dbReference type="ARBA" id="ARBA00022723"/>
    </source>
</evidence>
<keyword evidence="2" id="KW-0408">Iron</keyword>
<dbReference type="SUPFAM" id="SSF46548">
    <property type="entry name" value="alpha-helical ferredoxin"/>
    <property type="match status" value="2"/>
</dbReference>
<evidence type="ECO:0000256" key="3">
    <source>
        <dbReference type="ARBA" id="ARBA00023014"/>
    </source>
</evidence>
<dbReference type="PROSITE" id="PS51379">
    <property type="entry name" value="4FE4S_FER_2"/>
    <property type="match status" value="1"/>
</dbReference>
<dbReference type="InterPro" id="IPR017701">
    <property type="entry name" value="Se_rdtase_YgfK"/>
</dbReference>
<keyword evidence="1" id="KW-0479">Metal-binding</keyword>
<comment type="caution">
    <text evidence="5">The sequence shown here is derived from an EMBL/GenBank/DDBJ whole genome shotgun (WGS) entry which is preliminary data.</text>
</comment>
<feature type="domain" description="4Fe-4S ferredoxin-type" evidence="4">
    <location>
        <begin position="969"/>
        <end position="1000"/>
    </location>
</feature>
<dbReference type="AlphaFoldDB" id="A0A6N6N5V4"/>
<dbReference type="InterPro" id="IPR017896">
    <property type="entry name" value="4Fe4S_Fe-S-bd"/>
</dbReference>
<dbReference type="Pfam" id="PF07992">
    <property type="entry name" value="Pyr_redox_2"/>
    <property type="match status" value="1"/>
</dbReference>